<feature type="compositionally biased region" description="Basic and acidic residues" evidence="1">
    <location>
        <begin position="13"/>
        <end position="27"/>
    </location>
</feature>
<accession>A0A067FR79</accession>
<name>A0A067FR79_CITSI</name>
<dbReference type="Gene3D" id="3.30.200.20">
    <property type="entry name" value="Phosphorylase Kinase, domain 1"/>
    <property type="match status" value="1"/>
</dbReference>
<evidence type="ECO:0000313" key="2">
    <source>
        <dbReference type="EMBL" id="KDO68660.1"/>
    </source>
</evidence>
<evidence type="ECO:0008006" key="4">
    <source>
        <dbReference type="Google" id="ProtNLM"/>
    </source>
</evidence>
<dbReference type="AlphaFoldDB" id="A0A067FR79"/>
<dbReference type="STRING" id="2711.A0A067FR79"/>
<keyword evidence="3" id="KW-1185">Reference proteome</keyword>
<reference evidence="2 3" key="1">
    <citation type="submission" date="2014-04" db="EMBL/GenBank/DDBJ databases">
        <authorList>
            <consortium name="International Citrus Genome Consortium"/>
            <person name="Gmitter F."/>
            <person name="Chen C."/>
            <person name="Farmerie W."/>
            <person name="Harkins T."/>
            <person name="Desany B."/>
            <person name="Mohiuddin M."/>
            <person name="Kodira C."/>
            <person name="Borodovsky M."/>
            <person name="Lomsadze A."/>
            <person name="Burns P."/>
            <person name="Jenkins J."/>
            <person name="Prochnik S."/>
            <person name="Shu S."/>
            <person name="Chapman J."/>
            <person name="Pitluck S."/>
            <person name="Schmutz J."/>
            <person name="Rokhsar D."/>
        </authorList>
    </citation>
    <scope>NUCLEOTIDE SEQUENCE</scope>
</reference>
<sequence length="112" mass="12804">MESSSVDGAEGAVKNEKADNNEGDKALLSKVSDMKSPSNKDLFFRADKIDFKSWDIQLEKHLSRVWSREREVLPRKTEEWEIELAKLDIRHEIARGTYGTVYRGAYDGQDVA</sequence>
<dbReference type="EMBL" id="KK784894">
    <property type="protein sequence ID" value="KDO68660.1"/>
    <property type="molecule type" value="Genomic_DNA"/>
</dbReference>
<evidence type="ECO:0000313" key="3">
    <source>
        <dbReference type="Proteomes" id="UP000027120"/>
    </source>
</evidence>
<dbReference type="Proteomes" id="UP000027120">
    <property type="component" value="Unassembled WGS sequence"/>
</dbReference>
<feature type="region of interest" description="Disordered" evidence="1">
    <location>
        <begin position="1"/>
        <end position="38"/>
    </location>
</feature>
<protein>
    <recommendedName>
        <fullName evidence="4">Serine-threonine/tyrosine-protein kinase catalytic domain-containing protein</fullName>
    </recommendedName>
</protein>
<organism evidence="2 3">
    <name type="scientific">Citrus sinensis</name>
    <name type="common">Sweet orange</name>
    <name type="synonym">Citrus aurantium var. sinensis</name>
    <dbReference type="NCBI Taxonomy" id="2711"/>
    <lineage>
        <taxon>Eukaryota</taxon>
        <taxon>Viridiplantae</taxon>
        <taxon>Streptophyta</taxon>
        <taxon>Embryophyta</taxon>
        <taxon>Tracheophyta</taxon>
        <taxon>Spermatophyta</taxon>
        <taxon>Magnoliopsida</taxon>
        <taxon>eudicotyledons</taxon>
        <taxon>Gunneridae</taxon>
        <taxon>Pentapetalae</taxon>
        <taxon>rosids</taxon>
        <taxon>malvids</taxon>
        <taxon>Sapindales</taxon>
        <taxon>Rutaceae</taxon>
        <taxon>Aurantioideae</taxon>
        <taxon>Citrus</taxon>
    </lineage>
</organism>
<feature type="non-terminal residue" evidence="2">
    <location>
        <position position="112"/>
    </location>
</feature>
<gene>
    <name evidence="2" type="ORF">CISIN_1g0487242mg</name>
</gene>
<proteinExistence type="predicted"/>
<evidence type="ECO:0000256" key="1">
    <source>
        <dbReference type="SAM" id="MobiDB-lite"/>
    </source>
</evidence>